<organism evidence="2 3">
    <name type="scientific">Cutibacterium namnetense</name>
    <dbReference type="NCBI Taxonomy" id="1574624"/>
    <lineage>
        <taxon>Bacteria</taxon>
        <taxon>Bacillati</taxon>
        <taxon>Actinomycetota</taxon>
        <taxon>Actinomycetes</taxon>
        <taxon>Propionibacteriales</taxon>
        <taxon>Propionibacteriaceae</taxon>
        <taxon>Cutibacterium</taxon>
    </lineage>
</organism>
<name>A0ABX9I8Z6_9ACTN</name>
<proteinExistence type="predicted"/>
<feature type="compositionally biased region" description="Low complexity" evidence="1">
    <location>
        <begin position="15"/>
        <end position="36"/>
    </location>
</feature>
<gene>
    <name evidence="2" type="ORF">CP880_07430</name>
</gene>
<feature type="compositionally biased region" description="Polar residues" evidence="1">
    <location>
        <begin position="1"/>
        <end position="14"/>
    </location>
</feature>
<protein>
    <submittedName>
        <fullName evidence="2">Uncharacterized protein</fullName>
    </submittedName>
</protein>
<reference evidence="2 3" key="1">
    <citation type="submission" date="2017-09" db="EMBL/GenBank/DDBJ databases">
        <authorList>
            <person name="Bumgarner R.E."/>
        </authorList>
    </citation>
    <scope>NUCLEOTIDE SEQUENCE [LARGE SCALE GENOMIC DNA]</scope>
    <source>
        <strain evidence="2 3">T34998</strain>
    </source>
</reference>
<dbReference type="Proteomes" id="UP000256324">
    <property type="component" value="Unassembled WGS sequence"/>
</dbReference>
<comment type="caution">
    <text evidence="2">The sequence shown here is derived from an EMBL/GenBank/DDBJ whole genome shotgun (WGS) entry which is preliminary data.</text>
</comment>
<feature type="region of interest" description="Disordered" evidence="1">
    <location>
        <begin position="1"/>
        <end position="69"/>
    </location>
</feature>
<evidence type="ECO:0000313" key="2">
    <source>
        <dbReference type="EMBL" id="REB69269.1"/>
    </source>
</evidence>
<evidence type="ECO:0000313" key="3">
    <source>
        <dbReference type="Proteomes" id="UP000256324"/>
    </source>
</evidence>
<dbReference type="EMBL" id="PCZS01000002">
    <property type="protein sequence ID" value="REB69269.1"/>
    <property type="molecule type" value="Genomic_DNA"/>
</dbReference>
<sequence length="69" mass="6756">MWAAQNGRSAAQCSGTVAGGRASTVTTAVASGTSNSSKKEALRPPTGPPHGPTTAYATGRVGGWSALTP</sequence>
<keyword evidence="3" id="KW-1185">Reference proteome</keyword>
<accession>A0ABX9I8Z6</accession>
<evidence type="ECO:0000256" key="1">
    <source>
        <dbReference type="SAM" id="MobiDB-lite"/>
    </source>
</evidence>